<evidence type="ECO:0000313" key="2">
    <source>
        <dbReference type="EMBL" id="SIS65458.1"/>
    </source>
</evidence>
<proteinExistence type="predicted"/>
<keyword evidence="1" id="KW-1133">Transmembrane helix</keyword>
<dbReference type="Proteomes" id="UP000186684">
    <property type="component" value="Unassembled WGS sequence"/>
</dbReference>
<name>A0A1N7KV34_9RHOB</name>
<dbReference type="STRING" id="633194.SAMN05421759_10298"/>
<dbReference type="OrthoDB" id="7874312at2"/>
<dbReference type="RefSeq" id="WP_083950471.1">
    <property type="nucleotide sequence ID" value="NZ_FTOQ01000002.1"/>
</dbReference>
<evidence type="ECO:0000256" key="1">
    <source>
        <dbReference type="SAM" id="Phobius"/>
    </source>
</evidence>
<dbReference type="AlphaFoldDB" id="A0A1N7KV34"/>
<gene>
    <name evidence="2" type="ORF">SAMN05421759_10298</name>
</gene>
<dbReference type="EMBL" id="FTOQ01000002">
    <property type="protein sequence ID" value="SIS65458.1"/>
    <property type="molecule type" value="Genomic_DNA"/>
</dbReference>
<keyword evidence="1" id="KW-0812">Transmembrane</keyword>
<keyword evidence="1" id="KW-0472">Membrane</keyword>
<evidence type="ECO:0000313" key="3">
    <source>
        <dbReference type="Proteomes" id="UP000186684"/>
    </source>
</evidence>
<feature type="transmembrane region" description="Helical" evidence="1">
    <location>
        <begin position="96"/>
        <end position="118"/>
    </location>
</feature>
<reference evidence="3" key="1">
    <citation type="submission" date="2017-01" db="EMBL/GenBank/DDBJ databases">
        <authorList>
            <person name="Varghese N."/>
            <person name="Submissions S."/>
        </authorList>
    </citation>
    <scope>NUCLEOTIDE SEQUENCE [LARGE SCALE GENOMIC DNA]</scope>
    <source>
        <strain evidence="3">DSM 29430</strain>
    </source>
</reference>
<organism evidence="2 3">
    <name type="scientific">Roseivivax lentus</name>
    <dbReference type="NCBI Taxonomy" id="633194"/>
    <lineage>
        <taxon>Bacteria</taxon>
        <taxon>Pseudomonadati</taxon>
        <taxon>Pseudomonadota</taxon>
        <taxon>Alphaproteobacteria</taxon>
        <taxon>Rhodobacterales</taxon>
        <taxon>Roseobacteraceae</taxon>
        <taxon>Roseivivax</taxon>
    </lineage>
</organism>
<protein>
    <submittedName>
        <fullName evidence="2">Uncharacterized protein</fullName>
    </submittedName>
</protein>
<sequence length="124" mass="13983">MAMDPTLIRDIGRIEVLLAEKFGAASGRLDRRARKAGRNLPRWVRRDLDRLAAVQTMAGHPKLGRMVDTRKSLKAAARTRDWLDAVDVADRRRGRLLGMLGALSFNLILAFVLLIVVLRWRGLV</sequence>
<accession>A0A1N7KV34</accession>
<keyword evidence="3" id="KW-1185">Reference proteome</keyword>